<dbReference type="InterPro" id="IPR006212">
    <property type="entry name" value="Furin_repeat"/>
</dbReference>
<dbReference type="NCBIfam" id="TIGR01376">
    <property type="entry name" value="POMP_repeat"/>
    <property type="match status" value="1"/>
</dbReference>
<comment type="caution">
    <text evidence="9">The sequence shown here is derived from an EMBL/GenBank/DDBJ whole genome shotgun (WGS) entry which is preliminary data.</text>
</comment>
<feature type="transmembrane region" description="Helical" evidence="8">
    <location>
        <begin position="2393"/>
        <end position="2417"/>
    </location>
</feature>
<dbReference type="PANTHER" id="PTHR11319:SF35">
    <property type="entry name" value="OUTER MEMBRANE PROTEIN PMPC-RELATED"/>
    <property type="match status" value="1"/>
</dbReference>
<dbReference type="CDD" id="cd00064">
    <property type="entry name" value="FU"/>
    <property type="match status" value="1"/>
</dbReference>
<feature type="transmembrane region" description="Helical" evidence="8">
    <location>
        <begin position="2510"/>
        <end position="2528"/>
    </location>
</feature>
<feature type="transmembrane region" description="Helical" evidence="8">
    <location>
        <begin position="2549"/>
        <end position="2568"/>
    </location>
</feature>
<dbReference type="PANTHER" id="PTHR11319">
    <property type="entry name" value="G PROTEIN-COUPLED RECEPTOR-RELATED"/>
    <property type="match status" value="1"/>
</dbReference>
<sequence>MRAMALILIIQRVFVISAYFLLYMNDESQIETYQFQIDLNNFEIDSYFAYGLWSRYTPLGNIAQVGLIGILDSNCFHLHNAVQQSTQELNLIVYDCLNYEKQTIVRRIQFITIDENWHQYEVQLDNKNYEYIWHYFEITQWPLRKRFELLIIQYPDIKLYQIEEDVLYPYKDTDLLLTFGGGLQISSQNTIQILNGISTMSFFPGNFILYPLSIDIMSITRQAANIALSTFQFRQQCFCNQNWQTDLINQELTWLDNIIFPSQYPNCNSFQLKTWIKITNIHQTSQEFQYQIIKLSANFENTQLTDDNLSTFQLFYKFNQLKTQLIFTTYSYTFPIVSINFQNDPFLIRKEFDLINNIKLWHYVQVILKDNQLTISIIFYGEFTHFQYKSVLTVNQFNLMKLKLQYGNILQSTNNYLTVKFVDSSFVNCVDNDIMLELNCHFSCQECDGPTNQDCLSCSKESNRIYKPQQKSCICPYNTIDDQQCKDFQSYNFILVNENVNNQKCLQGYFQFEQNCIKCPSIINNIITTCLECIYQPQNWSSDPFCKTNIFNDVQGTVTQFLQTQQQYYIFDGNDIIPRQIQNSILINEDLINEFELVQLQYRSLCFRSQSPLAIWRSEKECFNCALENCLICQNTASKTVCLKCDYFSELKDGICVITGIIGGIEINKCLAPYYITSTYQCKLCNIENCQYCFEYLSNDLTKCTLYKYFEQFNFNEYHQIGCALCKDGFIFDFIQGLCKYQQPYINNCIRSYINLQGQEICTLSKEDNFNIAPEIISCNKYISYCKQCLQTPQKVIKCILCEDGYTTSLTTGSCYKCSIKNSKICIEGHYQLKDDWVQLIQSFLMQFLPNQYLYPKPDSFRFLVELPFECSLGYKPDPYSNCIKYCDIDCLQCLLSKDLPYRYYCNECPLNYYKLPIISSEQGKCIQCPQLCQLCQSRTEQEIKNINPYFIVTDQSIIYTYKCLQKAPDNNIVIDPYTQIAKYCENSICIDNIKYQFEVNCDNNQFIFQKGFQYDYYEQQINFNYSNQLGVNKLIIIFNFILISEEYCEFMDETIIQNQFKQNIFSIQQAKIQIIGNNYQNKAFQSKLRILNYDTVQIINMLFYIMSESYMSFDNYEDPINLIITNTTIFGDINQISKYSINFTKSNNCILQNISFTNLNLNNSILFEHTLGNSNNQIQFWNIIIDNCIFQNTVLFQFINSKQNIKINYITISNCQFYNSTIFNFNSTVEDQIHVYFDDITIFNNLIILSTFVQNTQQLSVYFTNIIFSQNNITYSKILVLTNNLQIQNIFIFYNQFNHSEYLFYNSQLRTVKDIQIHNLNVKFNDFTNSSLLNLQQFDFNDNLIITISNILLKNNTRQLISEQLYLFSLTCQQILIQNCTIESSINLNHFKLFDTQSIKIENITYLNLQQVQQVPYSFECINSNDKSSQLLYVSGFQKLLIQKIRIYNQFSIDISLVHILSNILYQPNVKEIIEIKDALFQGNILLKQNLGSIFSQLLIYSEKQQEILLENILFQEDFFNEQIDDPSQTSAGLLFINSQQSNVFIHNITCQQNAITNSSNSFIYINSISVQIQYIRIKNHNYLNYIIWQKYYTIPLSNQNNQDEINLIISSIYTIQSKGGAMSITSSYINITYGQFTQIYSQSSSIFDIKTQGLGIVKFESLHIIQAEVDLVSSTETQGCVSIYSKNSQLNLQIKNVQFLNVFNRLSSSILSITPSQKYNKIDIHNVILENCLSLNNQFMKIEFSQQKQDHNLVIIKNLSIYQSNQDWIDYFNKIDPISLSEMNKINIDNALINLNGCQLIIKELISEGIFISPILKIIDSQKIQIKNCKVHSIKTFYSFSILYLGQTKTIKSSIFLEGIAIKNISLYQLNNQNITQQKDFQIKFNFDKCSIQRSLSTNEISSSHSFQSILQYLNQNITQKGSLIFIQSISNENLINLKSFSIMQNKYIGNLNGLIYFDLSGFQVLKIVEVNFIQNKIDQVGCLNFIANKNLENKIIIINSKFIFNNGTYGSAIYAKQVIIQIKNSQFIKNIAGQHGGAIYMENCSNNFRIINSLILDNKAKEGGGIYFNGNNQINKNNIKDSLIKLNSAEKLTDNIVELPHHLTLTVNSYQMLSSQQITENMITNILKLNSYKIIEQGQLLETNYLYLPSNQQIDNFKLYNPNNEGFLSYIYELSMYFQNSLNEKVNNFINFTCNLQMLTLTQSNQSIKDPKPIQLLTYNLKTSTYDLSQFSFTFDPYKNNDELLLVQINCSTQQNTNTLRYIFKAKTFKCQLGEFYINNGCQLCQPNQGFYSVTYNATKCSIFDKAKFQNITSNKIQLLEGFWRPNILSDLTEQCLQCKNCCIGGWGVGNSLCVLGHIGGLCEECDNYNIQGYGHYFKILQNSSCSKCYYFFQGLVPFLMSSVWGVLQILLTLRSIDRSNQLFSSLKLKQKFGKILFKLNQDHESIMIKMLLNYLWIFSIIFTFNISFSFSFDFVDQACNTSFFMANSLDCYLIQIQDIQVNYSRIITQFILIFVQLLLICGSFKVHSIATKNKFNKSIVSNTALYLYLSNFAAIIKQFFSLLAKRKISNIEYIQGNVSLQFNTQSHERWIYFFILPGLGLIGCLIPFILFSLMFLMRKKLDLIKIRRHICYMFNEYNDESFFWEFVKIWKKTILISILTYFESNIFLKASLIGLCLLFYQLLALKIKPYIIKSLNLLDISTDQICSITIFLAAVKYVSEQEQNNVQSVLLQVLIAILCIKLCYPFLQDIFRVYYKKYKIIYLTYLIKIFKYIKPNSFFVVYLNQQLMNWKDKEVQLQKNYQKLKQYLFNVSRTYSQQQKQIQSILSPSLTQRNRLTSKDNDIKILLISDRD</sequence>
<evidence type="ECO:0000256" key="2">
    <source>
        <dbReference type="ARBA" id="ARBA00004442"/>
    </source>
</evidence>
<evidence type="ECO:0000256" key="7">
    <source>
        <dbReference type="ARBA" id="ARBA00023237"/>
    </source>
</evidence>
<keyword evidence="7" id="KW-0998">Cell outer membrane</keyword>
<dbReference type="Proteomes" id="UP000688137">
    <property type="component" value="Unassembled WGS sequence"/>
</dbReference>
<accession>A0A8S1MLB1</accession>
<evidence type="ECO:0000313" key="10">
    <source>
        <dbReference type="Proteomes" id="UP000688137"/>
    </source>
</evidence>
<evidence type="ECO:0000256" key="3">
    <source>
        <dbReference type="ARBA" id="ARBA00004613"/>
    </source>
</evidence>
<keyword evidence="8" id="KW-1133">Transmembrane helix</keyword>
<name>A0A8S1MLB1_PARPR</name>
<feature type="transmembrane region" description="Helical" evidence="8">
    <location>
        <begin position="2670"/>
        <end position="2689"/>
    </location>
</feature>
<keyword evidence="6 8" id="KW-0472">Membrane</keyword>
<evidence type="ECO:0000256" key="5">
    <source>
        <dbReference type="ARBA" id="ARBA00022729"/>
    </source>
</evidence>
<dbReference type="EMBL" id="CAJJDM010000060">
    <property type="protein sequence ID" value="CAD8078063.1"/>
    <property type="molecule type" value="Genomic_DNA"/>
</dbReference>
<evidence type="ECO:0000256" key="4">
    <source>
        <dbReference type="ARBA" id="ARBA00022525"/>
    </source>
</evidence>
<gene>
    <name evidence="9" type="ORF">PPRIM_AZ9-3.1.T0590146</name>
</gene>
<keyword evidence="10" id="KW-1185">Reference proteome</keyword>
<keyword evidence="5" id="KW-0732">Signal</keyword>
<feature type="transmembrane region" description="Helical" evidence="8">
    <location>
        <begin position="2733"/>
        <end position="2751"/>
    </location>
</feature>
<dbReference type="InterPro" id="IPR003368">
    <property type="entry name" value="POMP_repeat"/>
</dbReference>
<dbReference type="GO" id="GO:0005576">
    <property type="term" value="C:extracellular region"/>
    <property type="evidence" value="ECO:0007669"/>
    <property type="project" value="UniProtKB-SubCell"/>
</dbReference>
<evidence type="ECO:0000256" key="6">
    <source>
        <dbReference type="ARBA" id="ARBA00023136"/>
    </source>
</evidence>
<dbReference type="OMA" id="IRRHICY"/>
<comment type="subcellular location">
    <subcellularLocation>
        <location evidence="1">Cell envelope</location>
    </subcellularLocation>
    <subcellularLocation>
        <location evidence="2">Cell outer membrane</location>
    </subcellularLocation>
    <subcellularLocation>
        <location evidence="3">Secreted</location>
    </subcellularLocation>
</comment>
<evidence type="ECO:0000256" key="1">
    <source>
        <dbReference type="ARBA" id="ARBA00004196"/>
    </source>
</evidence>
<proteinExistence type="predicted"/>
<organism evidence="9 10">
    <name type="scientific">Paramecium primaurelia</name>
    <dbReference type="NCBI Taxonomy" id="5886"/>
    <lineage>
        <taxon>Eukaryota</taxon>
        <taxon>Sar</taxon>
        <taxon>Alveolata</taxon>
        <taxon>Ciliophora</taxon>
        <taxon>Intramacronucleata</taxon>
        <taxon>Oligohymenophorea</taxon>
        <taxon>Peniculida</taxon>
        <taxon>Parameciidae</taxon>
        <taxon>Paramecium</taxon>
    </lineage>
</organism>
<feature type="transmembrane region" description="Helical" evidence="8">
    <location>
        <begin position="2455"/>
        <end position="2476"/>
    </location>
</feature>
<evidence type="ECO:0008006" key="11">
    <source>
        <dbReference type="Google" id="ProtNLM"/>
    </source>
</evidence>
<feature type="transmembrane region" description="Helical" evidence="8">
    <location>
        <begin position="2701"/>
        <end position="2721"/>
    </location>
</feature>
<feature type="transmembrane region" description="Helical" evidence="8">
    <location>
        <begin position="2594"/>
        <end position="2621"/>
    </location>
</feature>
<protein>
    <recommendedName>
        <fullName evidence="11">Transmembrane protein</fullName>
    </recommendedName>
</protein>
<evidence type="ECO:0000313" key="9">
    <source>
        <dbReference type="EMBL" id="CAD8078063.1"/>
    </source>
</evidence>
<keyword evidence="8" id="KW-0812">Transmembrane</keyword>
<evidence type="ECO:0000256" key="8">
    <source>
        <dbReference type="SAM" id="Phobius"/>
    </source>
</evidence>
<reference evidence="9" key="1">
    <citation type="submission" date="2021-01" db="EMBL/GenBank/DDBJ databases">
        <authorList>
            <consortium name="Genoscope - CEA"/>
            <person name="William W."/>
        </authorList>
    </citation>
    <scope>NUCLEOTIDE SEQUENCE</scope>
</reference>
<keyword evidence="4" id="KW-0964">Secreted</keyword>